<dbReference type="Proteomes" id="UP001153269">
    <property type="component" value="Unassembled WGS sequence"/>
</dbReference>
<feature type="compositionally biased region" description="Basic and acidic residues" evidence="1">
    <location>
        <begin position="175"/>
        <end position="185"/>
    </location>
</feature>
<keyword evidence="3" id="KW-1185">Reference proteome</keyword>
<dbReference type="EMBL" id="CADEAL010000275">
    <property type="protein sequence ID" value="CAB1417643.1"/>
    <property type="molecule type" value="Genomic_DNA"/>
</dbReference>
<evidence type="ECO:0000313" key="3">
    <source>
        <dbReference type="Proteomes" id="UP001153269"/>
    </source>
</evidence>
<reference evidence="2" key="1">
    <citation type="submission" date="2020-03" db="EMBL/GenBank/DDBJ databases">
        <authorList>
            <person name="Weist P."/>
        </authorList>
    </citation>
    <scope>NUCLEOTIDE SEQUENCE</scope>
</reference>
<feature type="compositionally biased region" description="Basic and acidic residues" evidence="1">
    <location>
        <begin position="202"/>
        <end position="225"/>
    </location>
</feature>
<sequence>MADPLPRADSWKQSSLARRTKSSRELLLTLHSDSRRTVIQEYHIKPNHSHEALPSPRLRAGASGLIKGIRSPFKRLCGLEVESCLINTEPSGLGFSMAPSLSCRSLQPTAWKLKNNDSRTHYKVPAPSTTPQVAAAQTPGPSNELIKRRRFHDASSGVGGGAADASPIRSCQELSEDRIQTHGQERPGQPAVTSLTLAETIHLAERGPPRVERTSPDPRLHAHEGRNDLSFPAAIDSSAASQWNHIVTLV</sequence>
<accession>A0A9N7TTX8</accession>
<proteinExistence type="predicted"/>
<organism evidence="2 3">
    <name type="scientific">Pleuronectes platessa</name>
    <name type="common">European plaice</name>
    <dbReference type="NCBI Taxonomy" id="8262"/>
    <lineage>
        <taxon>Eukaryota</taxon>
        <taxon>Metazoa</taxon>
        <taxon>Chordata</taxon>
        <taxon>Craniata</taxon>
        <taxon>Vertebrata</taxon>
        <taxon>Euteleostomi</taxon>
        <taxon>Actinopterygii</taxon>
        <taxon>Neopterygii</taxon>
        <taxon>Teleostei</taxon>
        <taxon>Neoteleostei</taxon>
        <taxon>Acanthomorphata</taxon>
        <taxon>Carangaria</taxon>
        <taxon>Pleuronectiformes</taxon>
        <taxon>Pleuronectoidei</taxon>
        <taxon>Pleuronectidae</taxon>
        <taxon>Pleuronectes</taxon>
    </lineage>
</organism>
<evidence type="ECO:0000256" key="1">
    <source>
        <dbReference type="SAM" id="MobiDB-lite"/>
    </source>
</evidence>
<feature type="region of interest" description="Disordered" evidence="1">
    <location>
        <begin position="171"/>
        <end position="225"/>
    </location>
</feature>
<feature type="region of interest" description="Disordered" evidence="1">
    <location>
        <begin position="116"/>
        <end position="144"/>
    </location>
</feature>
<name>A0A9N7TTX8_PLEPL</name>
<protein>
    <submittedName>
        <fullName evidence="2">Uncharacterized protein</fullName>
    </submittedName>
</protein>
<comment type="caution">
    <text evidence="2">The sequence shown here is derived from an EMBL/GenBank/DDBJ whole genome shotgun (WGS) entry which is preliminary data.</text>
</comment>
<evidence type="ECO:0000313" key="2">
    <source>
        <dbReference type="EMBL" id="CAB1417643.1"/>
    </source>
</evidence>
<gene>
    <name evidence="2" type="ORF">PLEPLA_LOCUS5462</name>
</gene>
<dbReference type="AlphaFoldDB" id="A0A9N7TTX8"/>